<dbReference type="UniPathway" id="UPA00344"/>
<evidence type="ECO:0000313" key="4">
    <source>
        <dbReference type="EMBL" id="PFG30561.1"/>
    </source>
</evidence>
<dbReference type="PROSITE" id="PS01078">
    <property type="entry name" value="MOCF_BIOSYNTHESIS_1"/>
    <property type="match status" value="1"/>
</dbReference>
<organism evidence="4 5">
    <name type="scientific">Paramicrobacterium agarici</name>
    <dbReference type="NCBI Taxonomy" id="630514"/>
    <lineage>
        <taxon>Bacteria</taxon>
        <taxon>Bacillati</taxon>
        <taxon>Actinomycetota</taxon>
        <taxon>Actinomycetes</taxon>
        <taxon>Micrococcales</taxon>
        <taxon>Microbacteriaceae</taxon>
        <taxon>Paramicrobacterium</taxon>
    </lineage>
</organism>
<gene>
    <name evidence="4" type="ORF">ATJ78_1496</name>
</gene>
<dbReference type="PANTHER" id="PTHR43764:SF1">
    <property type="entry name" value="MOLYBDOPTERIN MOLYBDOTRANSFERASE"/>
    <property type="match status" value="1"/>
</dbReference>
<dbReference type="SUPFAM" id="SSF53218">
    <property type="entry name" value="Molybdenum cofactor biosynthesis proteins"/>
    <property type="match status" value="1"/>
</dbReference>
<dbReference type="InterPro" id="IPR051920">
    <property type="entry name" value="MPT_Adenylyltrnsfr/MoaC-Rel"/>
</dbReference>
<feature type="domain" description="MoaB/Mog" evidence="3">
    <location>
        <begin position="20"/>
        <end position="162"/>
    </location>
</feature>
<keyword evidence="2" id="KW-0501">Molybdenum cofactor biosynthesis</keyword>
<keyword evidence="5" id="KW-1185">Reference proteome</keyword>
<dbReference type="SMART" id="SM00852">
    <property type="entry name" value="MoCF_biosynth"/>
    <property type="match status" value="1"/>
</dbReference>
<reference evidence="4 5" key="1">
    <citation type="submission" date="2017-10" db="EMBL/GenBank/DDBJ databases">
        <title>Sequencing the genomes of 1000 actinobacteria strains.</title>
        <authorList>
            <person name="Klenk H.-P."/>
        </authorList>
    </citation>
    <scope>NUCLEOTIDE SEQUENCE [LARGE SCALE GENOMIC DNA]</scope>
    <source>
        <strain evidence="4 5">DSM 21798</strain>
    </source>
</reference>
<dbReference type="AlphaFoldDB" id="A0A2A9DW37"/>
<dbReference type="Proteomes" id="UP000221369">
    <property type="component" value="Unassembled WGS sequence"/>
</dbReference>
<dbReference type="Pfam" id="PF00994">
    <property type="entry name" value="MoCF_biosynth"/>
    <property type="match status" value="1"/>
</dbReference>
<proteinExistence type="predicted"/>
<evidence type="ECO:0000259" key="3">
    <source>
        <dbReference type="SMART" id="SM00852"/>
    </source>
</evidence>
<dbReference type="InterPro" id="IPR036425">
    <property type="entry name" value="MoaB/Mog-like_dom_sf"/>
</dbReference>
<dbReference type="Gene3D" id="3.40.980.10">
    <property type="entry name" value="MoaB/Mog-like domain"/>
    <property type="match status" value="1"/>
</dbReference>
<evidence type="ECO:0000256" key="1">
    <source>
        <dbReference type="ARBA" id="ARBA00005046"/>
    </source>
</evidence>
<accession>A0A2A9DW37</accession>
<dbReference type="PANTHER" id="PTHR43764">
    <property type="entry name" value="MOLYBDENUM COFACTOR BIOSYNTHESIS"/>
    <property type="match status" value="1"/>
</dbReference>
<dbReference type="GO" id="GO:0006777">
    <property type="term" value="P:Mo-molybdopterin cofactor biosynthetic process"/>
    <property type="evidence" value="ECO:0007669"/>
    <property type="project" value="UniProtKB-KW"/>
</dbReference>
<name>A0A2A9DW37_9MICO</name>
<protein>
    <submittedName>
        <fullName evidence="4">Molybdenum cofactor synthesis domain-containing protein</fullName>
    </submittedName>
</protein>
<dbReference type="EMBL" id="PDJE01000001">
    <property type="protein sequence ID" value="PFG30561.1"/>
    <property type="molecule type" value="Genomic_DNA"/>
</dbReference>
<sequence length="172" mass="17406">MVDVAYTGGMQNDSPSKVARVITVSDRAFSGQRDDVSGPLAVSMLEEAGWSADVKVVPDDIDAVAGNIRSAVDDGARLVVTTGGTGITERDVTPQATAPLLRLDLAGVAEQIRRVGAENVPTALLSRGLAGVSGNALVVNLAGSPGAVRDGIPVVVSVAGHVLSQLDGADHS</sequence>
<evidence type="ECO:0000313" key="5">
    <source>
        <dbReference type="Proteomes" id="UP000221369"/>
    </source>
</evidence>
<comment type="caution">
    <text evidence="4">The sequence shown here is derived from an EMBL/GenBank/DDBJ whole genome shotgun (WGS) entry which is preliminary data.</text>
</comment>
<dbReference type="InterPro" id="IPR008284">
    <property type="entry name" value="MoCF_biosynth_CS"/>
</dbReference>
<comment type="pathway">
    <text evidence="1">Cofactor biosynthesis; molybdopterin biosynthesis.</text>
</comment>
<dbReference type="InterPro" id="IPR001453">
    <property type="entry name" value="MoaB/Mog_dom"/>
</dbReference>
<dbReference type="NCBIfam" id="TIGR00177">
    <property type="entry name" value="molyb_syn"/>
    <property type="match status" value="1"/>
</dbReference>
<evidence type="ECO:0000256" key="2">
    <source>
        <dbReference type="ARBA" id="ARBA00023150"/>
    </source>
</evidence>
<dbReference type="CDD" id="cd00886">
    <property type="entry name" value="MogA_MoaB"/>
    <property type="match status" value="1"/>
</dbReference>